<organism evidence="1 2">
    <name type="scientific">Streblomastix strix</name>
    <dbReference type="NCBI Taxonomy" id="222440"/>
    <lineage>
        <taxon>Eukaryota</taxon>
        <taxon>Metamonada</taxon>
        <taxon>Preaxostyla</taxon>
        <taxon>Oxymonadida</taxon>
        <taxon>Streblomastigidae</taxon>
        <taxon>Streblomastix</taxon>
    </lineage>
</organism>
<comment type="caution">
    <text evidence="1">The sequence shown here is derived from an EMBL/GenBank/DDBJ whole genome shotgun (WGS) entry which is preliminary data.</text>
</comment>
<dbReference type="AlphaFoldDB" id="A0A5J4QH29"/>
<dbReference type="SUPFAM" id="SSF54928">
    <property type="entry name" value="RNA-binding domain, RBD"/>
    <property type="match status" value="1"/>
</dbReference>
<dbReference type="GO" id="GO:0003676">
    <property type="term" value="F:nucleic acid binding"/>
    <property type="evidence" value="ECO:0007669"/>
    <property type="project" value="InterPro"/>
</dbReference>
<dbReference type="EMBL" id="SNRW01045312">
    <property type="protein sequence ID" value="KAA6321206.1"/>
    <property type="molecule type" value="Genomic_DNA"/>
</dbReference>
<reference evidence="1 2" key="1">
    <citation type="submission" date="2019-03" db="EMBL/GenBank/DDBJ databases">
        <title>Single cell metagenomics reveals metabolic interactions within the superorganism composed of flagellate Streblomastix strix and complex community of Bacteroidetes bacteria on its surface.</title>
        <authorList>
            <person name="Treitli S.C."/>
            <person name="Kolisko M."/>
            <person name="Husnik F."/>
            <person name="Keeling P."/>
            <person name="Hampl V."/>
        </authorList>
    </citation>
    <scope>NUCLEOTIDE SEQUENCE [LARGE SCALE GENOMIC DNA]</scope>
    <source>
        <strain evidence="1">ST1C</strain>
    </source>
</reference>
<name>A0A5J4QH29_9EUKA</name>
<evidence type="ECO:0000313" key="2">
    <source>
        <dbReference type="Proteomes" id="UP000324800"/>
    </source>
</evidence>
<gene>
    <name evidence="1" type="ORF">EZS28_054585</name>
</gene>
<protein>
    <submittedName>
        <fullName evidence="1">Uncharacterized protein</fullName>
    </submittedName>
</protein>
<evidence type="ECO:0000313" key="1">
    <source>
        <dbReference type="EMBL" id="KAA6321206.1"/>
    </source>
</evidence>
<dbReference type="InterPro" id="IPR035979">
    <property type="entry name" value="RBD_domain_sf"/>
</dbReference>
<proteinExistence type="predicted"/>
<sequence>MANNAAAQRAISQLNNTLLDDRLVRVEHSQHKHGPGFDLQYGAADKVQNSDSISTKSSRYIQFSIVSDDSVQLQHTFSDYEVIREISRGLNWQLLYVSLKENSKRYDIRRVAFVTEDQKKHAQDQVATLKMSASEYTRGFVEAFVDRIDMCIVLEHFGGRRFVEMKSQKEEQDEDEWMKV</sequence>
<accession>A0A5J4QH29</accession>
<dbReference type="Proteomes" id="UP000324800">
    <property type="component" value="Unassembled WGS sequence"/>
</dbReference>